<evidence type="ECO:0008006" key="8">
    <source>
        <dbReference type="Google" id="ProtNLM"/>
    </source>
</evidence>
<dbReference type="KEGG" id="upv:EJN92_21035"/>
<keyword evidence="3 5" id="KW-1133">Transmembrane helix</keyword>
<dbReference type="AlphaFoldDB" id="A0A3S9HQ62"/>
<gene>
    <name evidence="6" type="ORF">EJN92_21035</name>
</gene>
<protein>
    <recommendedName>
        <fullName evidence="8">DUF4870 domain-containing protein</fullName>
    </recommendedName>
</protein>
<evidence type="ECO:0000313" key="7">
    <source>
        <dbReference type="Proteomes" id="UP000275663"/>
    </source>
</evidence>
<feature type="transmembrane region" description="Helical" evidence="5">
    <location>
        <begin position="56"/>
        <end position="79"/>
    </location>
</feature>
<dbReference type="Pfam" id="PF09685">
    <property type="entry name" value="MamF_MmsF"/>
    <property type="match status" value="1"/>
</dbReference>
<dbReference type="RefSeq" id="WP_126129624.1">
    <property type="nucleotide sequence ID" value="NZ_CP034464.1"/>
</dbReference>
<evidence type="ECO:0000256" key="5">
    <source>
        <dbReference type="SAM" id="Phobius"/>
    </source>
</evidence>
<proteinExistence type="predicted"/>
<sequence>MNTPETDVSVAVQAEALYLINLLLLPGLGFLMLLWLAHSNPKSESELTRCHLRQTVIASIWAGVLLAIVTLLIVFLGGFQSPYTWMLLILYFVCCHAALILFGVLGLARAMAKQTYVYPLIGSRKW</sequence>
<keyword evidence="2 5" id="KW-0812">Transmembrane</keyword>
<keyword evidence="7" id="KW-1185">Reference proteome</keyword>
<dbReference type="EMBL" id="CP034464">
    <property type="protein sequence ID" value="AZP14263.1"/>
    <property type="molecule type" value="Genomic_DNA"/>
</dbReference>
<comment type="subcellular location">
    <subcellularLocation>
        <location evidence="1">Membrane</location>
        <topology evidence="1">Multi-pass membrane protein</topology>
    </subcellularLocation>
</comment>
<dbReference type="Proteomes" id="UP000275663">
    <property type="component" value="Chromosome"/>
</dbReference>
<evidence type="ECO:0000256" key="2">
    <source>
        <dbReference type="ARBA" id="ARBA00022692"/>
    </source>
</evidence>
<organism evidence="6 7">
    <name type="scientific">Undibacterium parvum</name>
    <dbReference type="NCBI Taxonomy" id="401471"/>
    <lineage>
        <taxon>Bacteria</taxon>
        <taxon>Pseudomonadati</taxon>
        <taxon>Pseudomonadota</taxon>
        <taxon>Betaproteobacteria</taxon>
        <taxon>Burkholderiales</taxon>
        <taxon>Oxalobacteraceae</taxon>
        <taxon>Undibacterium</taxon>
    </lineage>
</organism>
<reference evidence="6 7" key="1">
    <citation type="journal article" date="2011" name="Int. J. Syst. Evol. Microbiol.">
        <title>Description of Undibacterium oligocarboniphilum sp. nov., isolated from purified water, and Undibacterium pigrum strain CCUG 49012 as the type strain of Undibacterium parvum sp. nov., and emended descriptions of the genus Undibacterium and the species Undibacterium pigrum.</title>
        <authorList>
            <person name="Eder W."/>
            <person name="Wanner G."/>
            <person name="Ludwig W."/>
            <person name="Busse H.J."/>
            <person name="Ziemke-Kageler F."/>
            <person name="Lang E."/>
        </authorList>
    </citation>
    <scope>NUCLEOTIDE SEQUENCE [LARGE SCALE GENOMIC DNA]</scope>
    <source>
        <strain evidence="6 7">DSM 23061</strain>
    </source>
</reference>
<evidence type="ECO:0000313" key="6">
    <source>
        <dbReference type="EMBL" id="AZP14263.1"/>
    </source>
</evidence>
<dbReference type="OrthoDB" id="8778085at2"/>
<evidence type="ECO:0000256" key="4">
    <source>
        <dbReference type="ARBA" id="ARBA00023136"/>
    </source>
</evidence>
<evidence type="ECO:0000256" key="3">
    <source>
        <dbReference type="ARBA" id="ARBA00022989"/>
    </source>
</evidence>
<feature type="transmembrane region" description="Helical" evidence="5">
    <location>
        <begin position="85"/>
        <end position="108"/>
    </location>
</feature>
<accession>A0A3S9HQ62</accession>
<keyword evidence="4 5" id="KW-0472">Membrane</keyword>
<evidence type="ECO:0000256" key="1">
    <source>
        <dbReference type="ARBA" id="ARBA00004141"/>
    </source>
</evidence>
<feature type="transmembrane region" description="Helical" evidence="5">
    <location>
        <begin position="16"/>
        <end position="36"/>
    </location>
</feature>
<dbReference type="InterPro" id="IPR019109">
    <property type="entry name" value="MamF_MmsF"/>
</dbReference>
<name>A0A3S9HQ62_9BURK</name>